<dbReference type="EMBL" id="CP071060">
    <property type="protein sequence ID" value="QSI78847.1"/>
    <property type="molecule type" value="Genomic_DNA"/>
</dbReference>
<keyword evidence="3" id="KW-1185">Reference proteome</keyword>
<reference evidence="2 3" key="1">
    <citation type="submission" date="2021-02" db="EMBL/GenBank/DDBJ databases">
        <title>Niveibacterium changnyeongensis HC41.</title>
        <authorList>
            <person name="Kang M."/>
        </authorList>
    </citation>
    <scope>NUCLEOTIDE SEQUENCE [LARGE SCALE GENOMIC DNA]</scope>
    <source>
        <strain evidence="2 3">HC41</strain>
    </source>
</reference>
<sequence length="229" mass="24915">MRQLTLDLRPERTPRFDNFVVGANGEALDTVRLLASFGQPAAVYLWGESGSGCSHLLAAALAETRAAGREAALAGPVVEDADYPLPERGLLCVDNAQDLDAAGAAALFRAFIRAPARQCALLIAGKVPPSGLRLREDVRTRIGQCLIFELKALDDGQKQEMLALYGLSRGLMLEPDLIGWLLRHGRRDLPSLLAAIDQLDDVSLARHRNPTLPLLRDLMQGEQYPPEDS</sequence>
<feature type="domain" description="Hda lid" evidence="1">
    <location>
        <begin position="155"/>
        <end position="219"/>
    </location>
</feature>
<organism evidence="2 3">
    <name type="scientific">Niveibacterium microcysteis</name>
    <dbReference type="NCBI Taxonomy" id="2811415"/>
    <lineage>
        <taxon>Bacteria</taxon>
        <taxon>Pseudomonadati</taxon>
        <taxon>Pseudomonadota</taxon>
        <taxon>Betaproteobacteria</taxon>
        <taxon>Rhodocyclales</taxon>
        <taxon>Rhodocyclaceae</taxon>
        <taxon>Niveibacterium</taxon>
    </lineage>
</organism>
<dbReference type="Gene3D" id="3.40.50.300">
    <property type="entry name" value="P-loop containing nucleotide triphosphate hydrolases"/>
    <property type="match status" value="1"/>
</dbReference>
<dbReference type="PANTHER" id="PTHR30050:SF5">
    <property type="entry name" value="DNAA REGULATORY INACTIVATOR HDA"/>
    <property type="match status" value="1"/>
</dbReference>
<gene>
    <name evidence="2" type="ORF">JY500_09650</name>
</gene>
<dbReference type="Proteomes" id="UP000663570">
    <property type="component" value="Chromosome"/>
</dbReference>
<accession>A0ABX7MAT4</accession>
<dbReference type="PANTHER" id="PTHR30050">
    <property type="entry name" value="CHROMOSOMAL REPLICATION INITIATOR PROTEIN DNAA"/>
    <property type="match status" value="1"/>
</dbReference>
<dbReference type="InterPro" id="IPR027417">
    <property type="entry name" value="P-loop_NTPase"/>
</dbReference>
<evidence type="ECO:0000259" key="1">
    <source>
        <dbReference type="Pfam" id="PF22688"/>
    </source>
</evidence>
<dbReference type="SUPFAM" id="SSF52540">
    <property type="entry name" value="P-loop containing nucleoside triphosphate hydrolases"/>
    <property type="match status" value="1"/>
</dbReference>
<name>A0ABX7MAT4_9RHOO</name>
<dbReference type="Pfam" id="PF22688">
    <property type="entry name" value="Hda_lid"/>
    <property type="match status" value="1"/>
</dbReference>
<evidence type="ECO:0000313" key="2">
    <source>
        <dbReference type="EMBL" id="QSI78847.1"/>
    </source>
</evidence>
<dbReference type="Gene3D" id="1.10.8.60">
    <property type="match status" value="1"/>
</dbReference>
<proteinExistence type="predicted"/>
<dbReference type="RefSeq" id="WP_206256195.1">
    <property type="nucleotide sequence ID" value="NZ_CP071060.1"/>
</dbReference>
<protein>
    <submittedName>
        <fullName evidence="2">DnaA regulatory inactivator Hda</fullName>
    </submittedName>
</protein>
<dbReference type="InterPro" id="IPR055199">
    <property type="entry name" value="Hda_lid"/>
</dbReference>
<evidence type="ECO:0000313" key="3">
    <source>
        <dbReference type="Proteomes" id="UP000663570"/>
    </source>
</evidence>